<dbReference type="PANTHER" id="PTHR31157">
    <property type="entry name" value="SCP DOMAIN-CONTAINING PROTEIN"/>
    <property type="match status" value="1"/>
</dbReference>
<feature type="chain" id="PRO_5038946951" description="SCP domain-containing protein" evidence="2">
    <location>
        <begin position="18"/>
        <end position="260"/>
    </location>
</feature>
<comment type="caution">
    <text evidence="4">The sequence shown here is derived from an EMBL/GenBank/DDBJ whole genome shotgun (WGS) entry which is preliminary data.</text>
</comment>
<dbReference type="AlphaFoldDB" id="A0A3M8DRD5"/>
<evidence type="ECO:0000313" key="4">
    <source>
        <dbReference type="EMBL" id="RNB90708.1"/>
    </source>
</evidence>
<feature type="signal peptide" evidence="2">
    <location>
        <begin position="1"/>
        <end position="17"/>
    </location>
</feature>
<sequence length="260" mass="28370">MGIGVTSLSTSAFAATAAPVSVQAQANANQQCPFTQGSFGYQSPAAYSGVYVYMPGQNGPISWADFEKMLNSNQFNFQKFQYPTQGMVPAKQPIPYQPTAPVKKPVNPPSTKPVNNGNQGQVTKPSNNQNQAQQNQTSASAYANQVLTLVNQERAKAGLKALTFDSKLSTVALDKAKDMANNHYFDHTSPTYGSPFDMMQQYGIQFSSAGENIAMGQTSPQEVMTQWMNSQGHRENILNANFTKIGIGYYNGYWVQEFIG</sequence>
<dbReference type="OrthoDB" id="9783944at2"/>
<dbReference type="EMBL" id="RHHQ01000007">
    <property type="protein sequence ID" value="RNB90708.1"/>
    <property type="molecule type" value="Genomic_DNA"/>
</dbReference>
<dbReference type="SUPFAM" id="SSF55797">
    <property type="entry name" value="PR-1-like"/>
    <property type="match status" value="1"/>
</dbReference>
<gene>
    <name evidence="4" type="ORF">EDM56_06905</name>
</gene>
<accession>A0A3M8DRD5</accession>
<name>A0A3M8DRD5_9BACL</name>
<proteinExistence type="predicted"/>
<evidence type="ECO:0000259" key="3">
    <source>
        <dbReference type="Pfam" id="PF00188"/>
    </source>
</evidence>
<keyword evidence="2" id="KW-0732">Signal</keyword>
<feature type="region of interest" description="Disordered" evidence="1">
    <location>
        <begin position="88"/>
        <end position="139"/>
    </location>
</feature>
<keyword evidence="5" id="KW-1185">Reference proteome</keyword>
<dbReference type="InterPro" id="IPR014044">
    <property type="entry name" value="CAP_dom"/>
</dbReference>
<organism evidence="4 5">
    <name type="scientific">Brevibacillus fluminis</name>
    <dbReference type="NCBI Taxonomy" id="511487"/>
    <lineage>
        <taxon>Bacteria</taxon>
        <taxon>Bacillati</taxon>
        <taxon>Bacillota</taxon>
        <taxon>Bacilli</taxon>
        <taxon>Bacillales</taxon>
        <taxon>Paenibacillaceae</taxon>
        <taxon>Brevibacillus</taxon>
    </lineage>
</organism>
<dbReference type="CDD" id="cd05379">
    <property type="entry name" value="CAP_bacterial"/>
    <property type="match status" value="1"/>
</dbReference>
<evidence type="ECO:0000313" key="5">
    <source>
        <dbReference type="Proteomes" id="UP000271031"/>
    </source>
</evidence>
<reference evidence="4 5" key="1">
    <citation type="submission" date="2018-10" db="EMBL/GenBank/DDBJ databases">
        <title>Phylogenomics of Brevibacillus.</title>
        <authorList>
            <person name="Dunlap C."/>
        </authorList>
    </citation>
    <scope>NUCLEOTIDE SEQUENCE [LARGE SCALE GENOMIC DNA]</scope>
    <source>
        <strain evidence="4 5">JCM 15716</strain>
    </source>
</reference>
<protein>
    <recommendedName>
        <fullName evidence="3">SCP domain-containing protein</fullName>
    </recommendedName>
</protein>
<dbReference type="Gene3D" id="3.40.33.10">
    <property type="entry name" value="CAP"/>
    <property type="match status" value="1"/>
</dbReference>
<feature type="domain" description="SCP" evidence="3">
    <location>
        <begin position="147"/>
        <end position="257"/>
    </location>
</feature>
<dbReference type="InterPro" id="IPR035940">
    <property type="entry name" value="CAP_sf"/>
</dbReference>
<dbReference type="Pfam" id="PF00188">
    <property type="entry name" value="CAP"/>
    <property type="match status" value="1"/>
</dbReference>
<feature type="compositionally biased region" description="Low complexity" evidence="1">
    <location>
        <begin position="126"/>
        <end position="139"/>
    </location>
</feature>
<dbReference type="PANTHER" id="PTHR31157:SF1">
    <property type="entry name" value="SCP DOMAIN-CONTAINING PROTEIN"/>
    <property type="match status" value="1"/>
</dbReference>
<evidence type="ECO:0000256" key="1">
    <source>
        <dbReference type="SAM" id="MobiDB-lite"/>
    </source>
</evidence>
<feature type="compositionally biased region" description="Polar residues" evidence="1">
    <location>
        <begin position="112"/>
        <end position="125"/>
    </location>
</feature>
<dbReference type="Proteomes" id="UP000271031">
    <property type="component" value="Unassembled WGS sequence"/>
</dbReference>
<evidence type="ECO:0000256" key="2">
    <source>
        <dbReference type="SAM" id="SignalP"/>
    </source>
</evidence>